<protein>
    <submittedName>
        <fullName evidence="1">Uncharacterized protein</fullName>
    </submittedName>
</protein>
<comment type="caution">
    <text evidence="1">The sequence shown here is derived from an EMBL/GenBank/DDBJ whole genome shotgun (WGS) entry which is preliminary data.</text>
</comment>
<keyword evidence="2" id="KW-1185">Reference proteome</keyword>
<accession>A0A1Q5TDI0</accession>
<sequence>MEYRVKTTDHYFALSKRCRVIIETLREQSERKWDKLSRIEVMLYVQRLLECLGKLKMEFEAVRE</sequence>
<gene>
    <name evidence="1" type="ORF">PENSUB_9367</name>
</gene>
<organism evidence="1 2">
    <name type="scientific">Penicillium subrubescens</name>
    <dbReference type="NCBI Taxonomy" id="1316194"/>
    <lineage>
        <taxon>Eukaryota</taxon>
        <taxon>Fungi</taxon>
        <taxon>Dikarya</taxon>
        <taxon>Ascomycota</taxon>
        <taxon>Pezizomycotina</taxon>
        <taxon>Eurotiomycetes</taxon>
        <taxon>Eurotiomycetidae</taxon>
        <taxon>Eurotiales</taxon>
        <taxon>Aspergillaceae</taxon>
        <taxon>Penicillium</taxon>
    </lineage>
</organism>
<evidence type="ECO:0000313" key="2">
    <source>
        <dbReference type="Proteomes" id="UP000186955"/>
    </source>
</evidence>
<dbReference type="AlphaFoldDB" id="A0A1Q5TDI0"/>
<evidence type="ECO:0000313" key="1">
    <source>
        <dbReference type="EMBL" id="OKO98269.1"/>
    </source>
</evidence>
<dbReference type="EMBL" id="MNBE01000673">
    <property type="protein sequence ID" value="OKO98269.1"/>
    <property type="molecule type" value="Genomic_DNA"/>
</dbReference>
<proteinExistence type="predicted"/>
<dbReference type="Proteomes" id="UP000186955">
    <property type="component" value="Unassembled WGS sequence"/>
</dbReference>
<reference evidence="1 2" key="1">
    <citation type="submission" date="2016-10" db="EMBL/GenBank/DDBJ databases">
        <title>Genome sequence of the ascomycete fungus Penicillium subrubescens.</title>
        <authorList>
            <person name="De Vries R.P."/>
            <person name="Peng M."/>
            <person name="Dilokpimol A."/>
            <person name="Hilden K."/>
            <person name="Makela M.R."/>
            <person name="Grigoriev I."/>
            <person name="Riley R."/>
            <person name="Granchi Z."/>
        </authorList>
    </citation>
    <scope>NUCLEOTIDE SEQUENCE [LARGE SCALE GENOMIC DNA]</scope>
    <source>
        <strain evidence="1 2">CBS 132785</strain>
    </source>
</reference>
<name>A0A1Q5TDI0_9EURO</name>